<dbReference type="PANTHER" id="PTHR31225:SF94">
    <property type="entry name" value="ALPHA-FARNESENE SYNTHASE"/>
    <property type="match status" value="1"/>
</dbReference>
<dbReference type="Gene3D" id="1.50.10.130">
    <property type="entry name" value="Terpene synthase, N-terminal domain"/>
    <property type="match status" value="1"/>
</dbReference>
<protein>
    <submittedName>
        <fullName evidence="4">Terpene synthase</fullName>
    </submittedName>
</protein>
<organism evidence="4">
    <name type="scientific">Scoparia dulcis</name>
    <name type="common">Sweet broom</name>
    <name type="synonym">Capraria dulcis</name>
    <dbReference type="NCBI Taxonomy" id="107240"/>
    <lineage>
        <taxon>Eukaryota</taxon>
        <taxon>Viridiplantae</taxon>
        <taxon>Streptophyta</taxon>
        <taxon>Embryophyta</taxon>
        <taxon>Tracheophyta</taxon>
        <taxon>Spermatophyta</taxon>
        <taxon>Magnoliopsida</taxon>
        <taxon>eudicotyledons</taxon>
        <taxon>Gunneridae</taxon>
        <taxon>Pentapetalae</taxon>
        <taxon>asterids</taxon>
        <taxon>lamiids</taxon>
        <taxon>Lamiales</taxon>
        <taxon>Plantaginaceae</taxon>
        <taxon>Gratioleae</taxon>
        <taxon>Scoparia</taxon>
    </lineage>
</organism>
<dbReference type="SUPFAM" id="SSF48239">
    <property type="entry name" value="Terpenoid cyclases/Protein prenyltransferases"/>
    <property type="match status" value="1"/>
</dbReference>
<evidence type="ECO:0000259" key="3">
    <source>
        <dbReference type="Pfam" id="PF03936"/>
    </source>
</evidence>
<dbReference type="FunFam" id="1.10.600.10:FF:000007">
    <property type="entry name" value="Isoprene synthase, chloroplastic"/>
    <property type="match status" value="1"/>
</dbReference>
<sequence>MQTTVNPVVEEVARRNANYKPNIWNYERLQALRNEYEGAMYRREAEMLKAEVLSVFRAVEDPLHKLELIDQMNKLSLSHLFKEEIREAILKIVSIEGIASAMNESLYSCSLYFRILRQYGFDVSPDMFLNFIDGEESLAANTNSDAKPMLELYEASHFAKEGEGLLDRAKAVAYKNLKHFLSNNRGSNIYAPNCPLNQSVGWYNAKVHINGHDMIINRRSSMPRLARLSFNMVQAQHQKDLKEILGWWRNLGVCESLSFTRDRVVESFLWAVGVAYEPEYGSLRKWLTKAILLVLIIDDMYDIYASLEESEIFTKAVERWDPTEIEQLPEPIQKCFWILHDTARNIDLEVQSEKGWKSVLPYIRNYWTDFCKALLLEARWHHTGYFPTLKEYLDNGWVSSCGPVLALHALIGIGQERNETLDILDTKQEIVHYSSMIIRLCNDLGTSKAELERGDAPSSVLCYMREASATEDEARQYIRDLITSCWNKLNEFFINSSHVQQPIIRYIINTGRVASFIYQDGDGFGVQDKGTREQVLSCLIEPLPIL</sequence>
<dbReference type="GO" id="GO:0000287">
    <property type="term" value="F:magnesium ion binding"/>
    <property type="evidence" value="ECO:0007669"/>
    <property type="project" value="InterPro"/>
</dbReference>
<dbReference type="InterPro" id="IPR044814">
    <property type="entry name" value="Terpene_cyclase_plant_C1"/>
</dbReference>
<dbReference type="InterPro" id="IPR008949">
    <property type="entry name" value="Isoprenoid_synthase_dom_sf"/>
</dbReference>
<dbReference type="CDD" id="cd00684">
    <property type="entry name" value="Terpene_cyclase_plant_C1"/>
    <property type="match status" value="1"/>
</dbReference>
<dbReference type="InterPro" id="IPR008930">
    <property type="entry name" value="Terpenoid_cyclase/PrenylTrfase"/>
</dbReference>
<dbReference type="GO" id="GO:0010333">
    <property type="term" value="F:terpene synthase activity"/>
    <property type="evidence" value="ECO:0007669"/>
    <property type="project" value="InterPro"/>
</dbReference>
<dbReference type="InterPro" id="IPR036965">
    <property type="entry name" value="Terpene_synth_N_sf"/>
</dbReference>
<dbReference type="Pfam" id="PF03936">
    <property type="entry name" value="Terpene_synth_C"/>
    <property type="match status" value="1"/>
</dbReference>
<dbReference type="InterPro" id="IPR034741">
    <property type="entry name" value="Terpene_cyclase-like_1_C"/>
</dbReference>
<accession>A0A1W7HBY1</accession>
<reference evidence="4" key="1">
    <citation type="journal article" date="2017" name="Sci. Rep.">
        <title>Elucidation of terpenoid metabolism in Scoparia dulcis by RNA-seq analysis.</title>
        <authorList>
            <person name="Yamamura Y."/>
            <person name="Kurosaki F."/>
            <person name="Lee J.B."/>
        </authorList>
    </citation>
    <scope>NUCLEOTIDE SEQUENCE</scope>
    <source>
        <tissue evidence="4">Mixture of leaf and root</tissue>
    </source>
</reference>
<dbReference type="SUPFAM" id="SSF48576">
    <property type="entry name" value="Terpenoid synthases"/>
    <property type="match status" value="1"/>
</dbReference>
<evidence type="ECO:0000259" key="2">
    <source>
        <dbReference type="Pfam" id="PF01397"/>
    </source>
</evidence>
<name>A0A1W7HBY1_SCODU</name>
<feature type="domain" description="Terpene synthase N-terminal" evidence="2">
    <location>
        <begin position="24"/>
        <end position="185"/>
    </location>
</feature>
<dbReference type="InterPro" id="IPR001906">
    <property type="entry name" value="Terpene_synth_N"/>
</dbReference>
<dbReference type="EMBL" id="FX983125">
    <property type="protein sequence ID" value="BAX34750.1"/>
    <property type="molecule type" value="mRNA"/>
</dbReference>
<evidence type="ECO:0000313" key="4">
    <source>
        <dbReference type="EMBL" id="BAX34750.1"/>
    </source>
</evidence>
<dbReference type="AlphaFoldDB" id="A0A1W7HBY1"/>
<dbReference type="InterPro" id="IPR050148">
    <property type="entry name" value="Terpene_synthase-like"/>
</dbReference>
<feature type="domain" description="Terpene synthase metal-binding" evidence="3">
    <location>
        <begin position="250"/>
        <end position="487"/>
    </location>
</feature>
<dbReference type="InterPro" id="IPR005630">
    <property type="entry name" value="Terpene_synthase_metal-bd"/>
</dbReference>
<dbReference type="Pfam" id="PF01397">
    <property type="entry name" value="Terpene_synth"/>
    <property type="match status" value="1"/>
</dbReference>
<keyword evidence="1" id="KW-0479">Metal-binding</keyword>
<dbReference type="Gene3D" id="1.10.600.10">
    <property type="entry name" value="Farnesyl Diphosphate Synthase"/>
    <property type="match status" value="1"/>
</dbReference>
<dbReference type="SFLD" id="SFLDG01019">
    <property type="entry name" value="Terpene_Cyclase_Like_1_C_Termi"/>
    <property type="match status" value="1"/>
</dbReference>
<evidence type="ECO:0000256" key="1">
    <source>
        <dbReference type="ARBA" id="ARBA00022723"/>
    </source>
</evidence>
<dbReference type="GO" id="GO:0016102">
    <property type="term" value="P:diterpenoid biosynthetic process"/>
    <property type="evidence" value="ECO:0007669"/>
    <property type="project" value="InterPro"/>
</dbReference>
<proteinExistence type="evidence at transcript level"/>
<dbReference type="PANTHER" id="PTHR31225">
    <property type="entry name" value="OS04G0344100 PROTEIN-RELATED"/>
    <property type="match status" value="1"/>
</dbReference>
<dbReference type="SFLD" id="SFLDS00005">
    <property type="entry name" value="Isoprenoid_Synthase_Type_I"/>
    <property type="match status" value="1"/>
</dbReference>